<dbReference type="Proteomes" id="UP000270036">
    <property type="component" value="Chromosome"/>
</dbReference>
<dbReference type="EMBL" id="LR134441">
    <property type="protein sequence ID" value="VEH96605.1"/>
    <property type="molecule type" value="Genomic_DNA"/>
</dbReference>
<evidence type="ECO:0000313" key="2">
    <source>
        <dbReference type="Proteomes" id="UP000270036"/>
    </source>
</evidence>
<organism evidence="1 2">
    <name type="scientific">Kaistella antarctica</name>
    <dbReference type="NCBI Taxonomy" id="266748"/>
    <lineage>
        <taxon>Bacteria</taxon>
        <taxon>Pseudomonadati</taxon>
        <taxon>Bacteroidota</taxon>
        <taxon>Flavobacteriia</taxon>
        <taxon>Flavobacteriales</taxon>
        <taxon>Weeksellaceae</taxon>
        <taxon>Chryseobacterium group</taxon>
        <taxon>Kaistella</taxon>
    </lineage>
</organism>
<sequence>MILKRILKMSARVYWSNWFPIIERNGRKFFTVDLRKEWRKTIFFTCYYFPIFPKASITAKAALSPESIAALSEPLTKVSPAKKI</sequence>
<accession>A0A3S4UQF4</accession>
<dbReference type="AlphaFoldDB" id="A0A3S4UQF4"/>
<protein>
    <submittedName>
        <fullName evidence="1">Uncharacterized protein</fullName>
    </submittedName>
</protein>
<proteinExistence type="predicted"/>
<evidence type="ECO:0000313" key="1">
    <source>
        <dbReference type="EMBL" id="VEH96605.1"/>
    </source>
</evidence>
<name>A0A3S4UQF4_9FLAO</name>
<gene>
    <name evidence="1" type="ORF">NCTC13489_00528</name>
</gene>
<reference evidence="1 2" key="1">
    <citation type="submission" date="2018-12" db="EMBL/GenBank/DDBJ databases">
        <authorList>
            <consortium name="Pathogen Informatics"/>
        </authorList>
    </citation>
    <scope>NUCLEOTIDE SEQUENCE [LARGE SCALE GENOMIC DNA]</scope>
    <source>
        <strain evidence="1 2">NCTC13489</strain>
    </source>
</reference>
<dbReference type="KEGG" id="cant:NCTC13489_00528"/>